<feature type="compositionally biased region" description="Basic residues" evidence="1">
    <location>
        <begin position="68"/>
        <end position="77"/>
    </location>
</feature>
<dbReference type="RefSeq" id="WP_184845268.1">
    <property type="nucleotide sequence ID" value="NZ_JACHMN010000003.1"/>
</dbReference>
<protein>
    <submittedName>
        <fullName evidence="2">Uncharacterized protein</fullName>
    </submittedName>
</protein>
<keyword evidence="3" id="KW-1185">Reference proteome</keyword>
<evidence type="ECO:0000313" key="2">
    <source>
        <dbReference type="EMBL" id="MBB5873727.1"/>
    </source>
</evidence>
<evidence type="ECO:0000256" key="1">
    <source>
        <dbReference type="SAM" id="MobiDB-lite"/>
    </source>
</evidence>
<proteinExistence type="predicted"/>
<reference evidence="2 3" key="1">
    <citation type="submission" date="2020-08" db="EMBL/GenBank/DDBJ databases">
        <title>Sequencing the genomes of 1000 actinobacteria strains.</title>
        <authorList>
            <person name="Klenk H.-P."/>
        </authorList>
    </citation>
    <scope>NUCLEOTIDE SEQUENCE [LARGE SCALE GENOMIC DNA]</scope>
    <source>
        <strain evidence="2 3">DSM 45362</strain>
    </source>
</reference>
<accession>A0A841BX59</accession>
<name>A0A841BX59_9ACTN</name>
<sequence>MGKNSGKGGREQRDQAQSYIDEMPAETASGRMVNDDGSPADDAAWQSRERSQQTALKSKAPPVSAANKGKKGNQPRG</sequence>
<dbReference type="Proteomes" id="UP000587527">
    <property type="component" value="Unassembled WGS sequence"/>
</dbReference>
<evidence type="ECO:0000313" key="3">
    <source>
        <dbReference type="Proteomes" id="UP000587527"/>
    </source>
</evidence>
<gene>
    <name evidence="2" type="ORF">F4553_007161</name>
</gene>
<organism evidence="2 3">
    <name type="scientific">Allocatelliglobosispora scoriae</name>
    <dbReference type="NCBI Taxonomy" id="643052"/>
    <lineage>
        <taxon>Bacteria</taxon>
        <taxon>Bacillati</taxon>
        <taxon>Actinomycetota</taxon>
        <taxon>Actinomycetes</taxon>
        <taxon>Micromonosporales</taxon>
        <taxon>Micromonosporaceae</taxon>
        <taxon>Allocatelliglobosispora</taxon>
    </lineage>
</organism>
<dbReference type="EMBL" id="JACHMN010000003">
    <property type="protein sequence ID" value="MBB5873727.1"/>
    <property type="molecule type" value="Genomic_DNA"/>
</dbReference>
<dbReference type="AlphaFoldDB" id="A0A841BX59"/>
<feature type="region of interest" description="Disordered" evidence="1">
    <location>
        <begin position="1"/>
        <end position="77"/>
    </location>
</feature>
<comment type="caution">
    <text evidence="2">The sequence shown here is derived from an EMBL/GenBank/DDBJ whole genome shotgun (WGS) entry which is preliminary data.</text>
</comment>